<reference evidence="3" key="1">
    <citation type="submission" date="2003-09" db="EMBL/GenBank/DDBJ databases">
        <title>Liver regeneration after PH.</title>
        <authorList>
            <person name="Xu C.S."/>
            <person name="Chang C.F."/>
            <person name="Han H.P."/>
            <person name="Wang G.P."/>
            <person name="Chai L.Q."/>
            <person name="Yuan J.Y."/>
            <person name="Yang K.J."/>
            <person name="Zhao L.F."/>
            <person name="Ma H."/>
            <person name="Wang L."/>
            <person name="Wang S.F."/>
            <person name="Xing X.K."/>
            <person name="Shen G.M."/>
            <person name="Shi J.B."/>
            <person name="Rahman S."/>
            <person name="Wang Q.N."/>
            <person name="Zhang J.B."/>
        </authorList>
    </citation>
    <scope>NUCLEOTIDE SEQUENCE</scope>
    <source>
        <strain evidence="3">Sprague-Dawley</strain>
    </source>
</reference>
<evidence type="ECO:0000313" key="3">
    <source>
        <dbReference type="EMBL" id="AAQ91051.1"/>
    </source>
</evidence>
<name>F7ES23_RAT</name>
<dbReference type="AlphaFoldDB" id="F7ES23"/>
<evidence type="ECO:0000256" key="1">
    <source>
        <dbReference type="SAM" id="MobiDB-lite"/>
    </source>
</evidence>
<dbReference type="EMBL" id="AY387081">
    <property type="protein sequence ID" value="AAQ91051.1"/>
    <property type="molecule type" value="mRNA"/>
</dbReference>
<gene>
    <name evidence="4" type="primary">LOC499715</name>
    <name evidence="4" type="ORF">rCG_65858</name>
</gene>
<dbReference type="HOGENOM" id="CLU_831457_0_0_1"/>
<feature type="transmembrane region" description="Helical" evidence="2">
    <location>
        <begin position="251"/>
        <end position="275"/>
    </location>
</feature>
<feature type="region of interest" description="Disordered" evidence="1">
    <location>
        <begin position="282"/>
        <end position="334"/>
    </location>
</feature>
<evidence type="ECO:0000256" key="2">
    <source>
        <dbReference type="SAM" id="Phobius"/>
    </source>
</evidence>
<reference evidence="4" key="3">
    <citation type="submission" date="2005-07" db="EMBL/GenBank/DDBJ databases">
        <authorList>
            <person name="Mural R.J."/>
            <person name="Li P.W."/>
            <person name="Adams M.D."/>
            <person name="Amanatides P.G."/>
            <person name="Baden-Tillson H."/>
            <person name="Barnstead M."/>
            <person name="Chin S.H."/>
            <person name="Dew I."/>
            <person name="Evans C.A."/>
            <person name="Ferriera S."/>
            <person name="Flanigan M."/>
            <person name="Fosler C."/>
            <person name="Glodek A."/>
            <person name="Gu Z."/>
            <person name="Holt R.A."/>
            <person name="Jennings D."/>
            <person name="Kraft C.L."/>
            <person name="Lu F."/>
            <person name="Nguyen T."/>
            <person name="Nusskern D.R."/>
            <person name="Pfannkoch C.M."/>
            <person name="Sitter C."/>
            <person name="Sutton G.G."/>
            <person name="Venter J.C."/>
            <person name="Wang Z."/>
            <person name="Woodage T."/>
            <person name="Zheng X.H."/>
            <person name="Zhong F."/>
        </authorList>
    </citation>
    <scope>NUCLEOTIDE SEQUENCE</scope>
    <source>
        <strain evidence="4">BN</strain>
    </source>
</reference>
<accession>F7ES23</accession>
<feature type="compositionally biased region" description="Basic and acidic residues" evidence="1">
    <location>
        <begin position="319"/>
        <end position="334"/>
    </location>
</feature>
<keyword evidence="2" id="KW-0472">Membrane</keyword>
<protein>
    <submittedName>
        <fullName evidence="3">LRRGT00095</fullName>
    </submittedName>
</protein>
<proteinExistence type="evidence at transcript level"/>
<keyword evidence="2" id="KW-1133">Transmembrane helix</keyword>
<reference evidence="4" key="2">
    <citation type="journal article" date="2005" name="Genome Res.">
        <title>Gene and alternative splicing annotation with AIR.</title>
        <authorList>
            <person name="Florea L."/>
            <person name="Di Francesco V."/>
            <person name="Miller J."/>
            <person name="Turner R."/>
            <person name="Yao A."/>
            <person name="Harris M."/>
            <person name="Walenz B."/>
            <person name="Mobarry C."/>
            <person name="Merkulov G.V."/>
            <person name="Charlab R."/>
            <person name="Dew I."/>
            <person name="Deng Z."/>
            <person name="Istrail S."/>
            <person name="Li P."/>
            <person name="Sutton G."/>
        </authorList>
    </citation>
    <scope>NUCLEOTIDE SEQUENCE</scope>
    <source>
        <strain evidence="4">BN</strain>
    </source>
</reference>
<dbReference type="Proteomes" id="UP000234681">
    <property type="component" value="Chromosome 2"/>
</dbReference>
<evidence type="ECO:0000313" key="4">
    <source>
        <dbReference type="EMBL" id="EDL82289.1"/>
    </source>
</evidence>
<keyword evidence="2" id="KW-0812">Transmembrane</keyword>
<organism evidence="3">
    <name type="scientific">Rattus norvegicus</name>
    <name type="common">Rat</name>
    <dbReference type="NCBI Taxonomy" id="10116"/>
    <lineage>
        <taxon>Eukaryota</taxon>
        <taxon>Metazoa</taxon>
        <taxon>Chordata</taxon>
        <taxon>Craniata</taxon>
        <taxon>Vertebrata</taxon>
        <taxon>Euteleostomi</taxon>
        <taxon>Mammalia</taxon>
        <taxon>Eutheria</taxon>
        <taxon>Euarchontoglires</taxon>
        <taxon>Glires</taxon>
        <taxon>Rodentia</taxon>
        <taxon>Myomorpha</taxon>
        <taxon>Muroidea</taxon>
        <taxon>Muridae</taxon>
        <taxon>Murinae</taxon>
        <taxon>Rattus</taxon>
    </lineage>
</organism>
<feature type="transmembrane region" description="Helical" evidence="2">
    <location>
        <begin position="225"/>
        <end position="245"/>
    </location>
</feature>
<dbReference type="EMBL" id="CH473952">
    <property type="protein sequence ID" value="EDL82289.1"/>
    <property type="molecule type" value="Genomic_DNA"/>
</dbReference>
<sequence length="334" mass="36863">MCGQYLRKKEERVRVPGTGVPDVVTTGTAGTVDAITFNSILPWASQCQAMLIQTVQSSGEGGRLGSHLKEQTMGGSMINARLLLLVFGRLLRAYVLHFAALICENLLTSKKVLQKPVAPIQGSLFDELIMKQFSKSCSLDKTDRQYGTFPMKKPGEIPFLPLASLQYRRPLALWQRTEVFVLLLQQWRLQPSLAQAGNLKYPQCSFVPTSHPDVQEVLFALSSHLLHSGLTVDFSIIVCSLYVLFTRPPGLLVINMCALTVVLVCALTIIILGVLPSLGQTQKPKKVGGRSLSFKSHTQSPRRSDSGPHAESQGQDLGWGHRENAKEQEGKWLE</sequence>